<feature type="compositionally biased region" description="Polar residues" evidence="1">
    <location>
        <begin position="46"/>
        <end position="64"/>
    </location>
</feature>
<dbReference type="PANTHER" id="PTHR46863">
    <property type="entry name" value="OS09G0572100 PROTEIN"/>
    <property type="match status" value="1"/>
</dbReference>
<feature type="compositionally biased region" description="Low complexity" evidence="1">
    <location>
        <begin position="65"/>
        <end position="74"/>
    </location>
</feature>
<accession>A0A834Z0Z7</accession>
<dbReference type="Gene3D" id="1.10.510.10">
    <property type="entry name" value="Transferase(Phosphotransferase) domain 1"/>
    <property type="match status" value="1"/>
</dbReference>
<dbReference type="Gene3D" id="3.30.200.20">
    <property type="entry name" value="Phosphorylase Kinase, domain 1"/>
    <property type="match status" value="1"/>
</dbReference>
<feature type="compositionally biased region" description="Polar residues" evidence="1">
    <location>
        <begin position="25"/>
        <end position="34"/>
    </location>
</feature>
<reference evidence="3 4" key="1">
    <citation type="submission" date="2020-04" db="EMBL/GenBank/DDBJ databases">
        <title>Plant Genome Project.</title>
        <authorList>
            <person name="Zhang R.-G."/>
        </authorList>
    </citation>
    <scope>NUCLEOTIDE SEQUENCE [LARGE SCALE GENOMIC DNA]</scope>
    <source>
        <strain evidence="3">YNK0</strain>
        <tissue evidence="3">Leaf</tissue>
    </source>
</reference>
<dbReference type="GO" id="GO:0005524">
    <property type="term" value="F:ATP binding"/>
    <property type="evidence" value="ECO:0007669"/>
    <property type="project" value="InterPro"/>
</dbReference>
<dbReference type="InterPro" id="IPR011009">
    <property type="entry name" value="Kinase-like_dom_sf"/>
</dbReference>
<dbReference type="AlphaFoldDB" id="A0A834Z0Z7"/>
<evidence type="ECO:0000256" key="1">
    <source>
        <dbReference type="SAM" id="MobiDB-lite"/>
    </source>
</evidence>
<dbReference type="InterPro" id="IPR000719">
    <property type="entry name" value="Prot_kinase_dom"/>
</dbReference>
<organism evidence="3 4">
    <name type="scientific">Tetracentron sinense</name>
    <name type="common">Spur-leaf</name>
    <dbReference type="NCBI Taxonomy" id="13715"/>
    <lineage>
        <taxon>Eukaryota</taxon>
        <taxon>Viridiplantae</taxon>
        <taxon>Streptophyta</taxon>
        <taxon>Embryophyta</taxon>
        <taxon>Tracheophyta</taxon>
        <taxon>Spermatophyta</taxon>
        <taxon>Magnoliopsida</taxon>
        <taxon>Trochodendrales</taxon>
        <taxon>Trochodendraceae</taxon>
        <taxon>Tetracentron</taxon>
    </lineage>
</organism>
<dbReference type="PROSITE" id="PS50011">
    <property type="entry name" value="PROTEIN_KINASE_DOM"/>
    <property type="match status" value="1"/>
</dbReference>
<dbReference type="PANTHER" id="PTHR46863:SF1">
    <property type="entry name" value="PROTEIN KINASE SUPERFAMILY PROTEIN"/>
    <property type="match status" value="1"/>
</dbReference>
<keyword evidence="4" id="KW-1185">Reference proteome</keyword>
<dbReference type="OrthoDB" id="4062651at2759"/>
<feature type="region of interest" description="Disordered" evidence="1">
    <location>
        <begin position="1"/>
        <end position="74"/>
    </location>
</feature>
<evidence type="ECO:0000313" key="4">
    <source>
        <dbReference type="Proteomes" id="UP000655225"/>
    </source>
</evidence>
<comment type="caution">
    <text evidence="3">The sequence shown here is derived from an EMBL/GenBank/DDBJ whole genome shotgun (WGS) entry which is preliminary data.</text>
</comment>
<evidence type="ECO:0000259" key="2">
    <source>
        <dbReference type="PROSITE" id="PS50011"/>
    </source>
</evidence>
<protein>
    <recommendedName>
        <fullName evidence="2">Protein kinase domain-containing protein</fullName>
    </recommendedName>
</protein>
<feature type="compositionally biased region" description="Basic and acidic residues" evidence="1">
    <location>
        <begin position="1"/>
        <end position="10"/>
    </location>
</feature>
<dbReference type="EMBL" id="JABCRI010000012">
    <property type="protein sequence ID" value="KAF8396551.1"/>
    <property type="molecule type" value="Genomic_DNA"/>
</dbReference>
<dbReference type="OMA" id="KRPMDIT"/>
<gene>
    <name evidence="3" type="ORF">HHK36_018175</name>
</gene>
<name>A0A834Z0Z7_TETSI</name>
<proteinExistence type="predicted"/>
<dbReference type="GO" id="GO:0004672">
    <property type="term" value="F:protein kinase activity"/>
    <property type="evidence" value="ECO:0007669"/>
    <property type="project" value="InterPro"/>
</dbReference>
<dbReference type="Pfam" id="PF00069">
    <property type="entry name" value="Pkinase"/>
    <property type="match status" value="1"/>
</dbReference>
<dbReference type="Proteomes" id="UP000655225">
    <property type="component" value="Unassembled WGS sequence"/>
</dbReference>
<dbReference type="SUPFAM" id="SSF56112">
    <property type="entry name" value="Protein kinase-like (PK-like)"/>
    <property type="match status" value="1"/>
</dbReference>
<sequence length="445" mass="49712">MCGSKMRTDALEPNSTPRHSRISRTTKASESPRASRTKPSERIPNFSITNPSTSNAASANYTTGSSYRDSSRSSISSRTSLSSLRLSLPESPHIYNFSEICSATKNFLAKRFSSSSSSSPAWRCSIHGKDVIVFQRKFRRPMETPMLRDRLSSICKSHHSSIIKLLGASISGNHIYLVYDYVTGANLADCLRNLKNPNFTVLSTWISRMQVADDLARGLDYIHNCTGLNLSLVHNHIKSTSVIITEPLFNGKICHFGTAELCGEIAEDHRDQKKSKIAEIVEDSPSLKRSDSRNMKFQGTRGYMSPEYQSTGIATQKSDVFAFGVVILELLSGEEALKYRIDEARGDYRRISVIETGREAMEDCGEGEAGGRLRKWVDKRLKDSFPVEVAMKMTRVALDCVDVDPDKRPDMGRVVGMISKLYLESRDWSERMSVPADFTVSFAPR</sequence>
<feature type="domain" description="Protein kinase" evidence="2">
    <location>
        <begin position="86"/>
        <end position="423"/>
    </location>
</feature>
<evidence type="ECO:0000313" key="3">
    <source>
        <dbReference type="EMBL" id="KAF8396551.1"/>
    </source>
</evidence>